<dbReference type="PROSITE" id="PS50805">
    <property type="entry name" value="KRAB"/>
    <property type="match status" value="1"/>
</dbReference>
<proteinExistence type="predicted"/>
<evidence type="ECO:0000256" key="1">
    <source>
        <dbReference type="SAM" id="MobiDB-lite"/>
    </source>
</evidence>
<gene>
    <name evidence="4" type="primary">LOC118897346</name>
</gene>
<sequence length="152" mass="17623">MTPPSEATRLCDSGGLGQPEKSKLNHSSLLSQEQKMNIPQASVSFKDVTVEFTQEEWWQMDSAQRTLYRDVMLENYSHLVSVGYCFTKPELIFMLEQGEDPWLLEKEFVNRSSPEESQPDELLQESLENQGKHLRMEWRSPPAKPKGLVHRR</sequence>
<dbReference type="InterPro" id="IPR036051">
    <property type="entry name" value="KRAB_dom_sf"/>
</dbReference>
<dbReference type="OrthoDB" id="9808634at2759"/>
<dbReference type="AlphaFoldDB" id="A0A8B8XYL1"/>
<keyword evidence="3" id="KW-1185">Reference proteome</keyword>
<organism evidence="3 4">
    <name type="scientific">Balaenoptera musculus</name>
    <name type="common">Blue whale</name>
    <dbReference type="NCBI Taxonomy" id="9771"/>
    <lineage>
        <taxon>Eukaryota</taxon>
        <taxon>Metazoa</taxon>
        <taxon>Chordata</taxon>
        <taxon>Craniata</taxon>
        <taxon>Vertebrata</taxon>
        <taxon>Euteleostomi</taxon>
        <taxon>Mammalia</taxon>
        <taxon>Eutheria</taxon>
        <taxon>Laurasiatheria</taxon>
        <taxon>Artiodactyla</taxon>
        <taxon>Whippomorpha</taxon>
        <taxon>Cetacea</taxon>
        <taxon>Mysticeti</taxon>
        <taxon>Balaenopteridae</taxon>
        <taxon>Balaenoptera</taxon>
    </lineage>
</organism>
<dbReference type="PANTHER" id="PTHR23232:SF134">
    <property type="entry name" value="KRAB DOMAIN-CONTAINING PROTEIN"/>
    <property type="match status" value="1"/>
</dbReference>
<feature type="region of interest" description="Disordered" evidence="1">
    <location>
        <begin position="131"/>
        <end position="152"/>
    </location>
</feature>
<dbReference type="Pfam" id="PF01352">
    <property type="entry name" value="KRAB"/>
    <property type="match status" value="1"/>
</dbReference>
<dbReference type="Gene3D" id="6.10.140.140">
    <property type="match status" value="1"/>
</dbReference>
<evidence type="ECO:0000313" key="3">
    <source>
        <dbReference type="Proteomes" id="UP000694857"/>
    </source>
</evidence>
<feature type="region of interest" description="Disordered" evidence="1">
    <location>
        <begin position="1"/>
        <end position="31"/>
    </location>
</feature>
<dbReference type="KEGG" id="bmus:118897346"/>
<protein>
    <submittedName>
        <fullName evidence="4">Zinc finger protein 782-like</fullName>
    </submittedName>
</protein>
<evidence type="ECO:0000259" key="2">
    <source>
        <dbReference type="PROSITE" id="PS50805"/>
    </source>
</evidence>
<dbReference type="GeneID" id="118897346"/>
<dbReference type="CDD" id="cd07765">
    <property type="entry name" value="KRAB_A-box"/>
    <property type="match status" value="1"/>
</dbReference>
<dbReference type="SUPFAM" id="SSF109640">
    <property type="entry name" value="KRAB domain (Kruppel-associated box)"/>
    <property type="match status" value="1"/>
</dbReference>
<dbReference type="InterPro" id="IPR050169">
    <property type="entry name" value="Krueppel_C2H2_ZnF"/>
</dbReference>
<dbReference type="GO" id="GO:0006355">
    <property type="term" value="P:regulation of DNA-templated transcription"/>
    <property type="evidence" value="ECO:0007669"/>
    <property type="project" value="InterPro"/>
</dbReference>
<name>A0A8B8XYL1_BALMU</name>
<evidence type="ECO:0000313" key="4">
    <source>
        <dbReference type="RefSeq" id="XP_036712365.1"/>
    </source>
</evidence>
<dbReference type="Proteomes" id="UP000694857">
    <property type="component" value="Chromosome 6"/>
</dbReference>
<dbReference type="SMART" id="SM00349">
    <property type="entry name" value="KRAB"/>
    <property type="match status" value="1"/>
</dbReference>
<dbReference type="InterPro" id="IPR001909">
    <property type="entry name" value="KRAB"/>
</dbReference>
<dbReference type="RefSeq" id="XP_036712365.1">
    <property type="nucleotide sequence ID" value="XM_036856470.1"/>
</dbReference>
<reference evidence="4" key="1">
    <citation type="submission" date="2025-08" db="UniProtKB">
        <authorList>
            <consortium name="RefSeq"/>
        </authorList>
    </citation>
    <scope>IDENTIFICATION</scope>
    <source>
        <tissue evidence="4">Epidermis and Blubber</tissue>
    </source>
</reference>
<dbReference type="PANTHER" id="PTHR23232">
    <property type="entry name" value="KRAB DOMAIN C2H2 ZINC FINGER"/>
    <property type="match status" value="1"/>
</dbReference>
<feature type="domain" description="KRAB" evidence="2">
    <location>
        <begin position="43"/>
        <end position="114"/>
    </location>
</feature>
<accession>A0A8B8XYL1</accession>